<dbReference type="CDD" id="cd01715">
    <property type="entry name" value="ETF_alpha"/>
    <property type="match status" value="1"/>
</dbReference>
<comment type="similarity">
    <text evidence="1">Belongs to the ETF alpha-subunit/FixB family.</text>
</comment>
<comment type="cofactor">
    <cofactor evidence="10">
        <name>FAD</name>
        <dbReference type="ChEBI" id="CHEBI:57692"/>
    </cofactor>
    <text evidence="10">Binds 1 FAD per dimer.</text>
</comment>
<evidence type="ECO:0000256" key="5">
    <source>
        <dbReference type="ARBA" id="ARBA00022827"/>
    </source>
</evidence>
<organism evidence="12 13">
    <name type="scientific">Burkholderia aenigmatica</name>
    <dbReference type="NCBI Taxonomy" id="2015348"/>
    <lineage>
        <taxon>Bacteria</taxon>
        <taxon>Pseudomonadati</taxon>
        <taxon>Pseudomonadota</taxon>
        <taxon>Betaproteobacteria</taxon>
        <taxon>Burkholderiales</taxon>
        <taxon>Burkholderiaceae</taxon>
        <taxon>Burkholderia</taxon>
        <taxon>Burkholderia cepacia complex</taxon>
    </lineage>
</organism>
<keyword evidence="6" id="KW-0249">Electron transport</keyword>
<dbReference type="GO" id="GO:0050660">
    <property type="term" value="F:flavin adenine dinucleotide binding"/>
    <property type="evidence" value="ECO:0007669"/>
    <property type="project" value="InterPro"/>
</dbReference>
<dbReference type="PANTHER" id="PTHR43153:SF1">
    <property type="entry name" value="ELECTRON TRANSFER FLAVOPROTEIN SUBUNIT ALPHA, MITOCHONDRIAL"/>
    <property type="match status" value="1"/>
</dbReference>
<dbReference type="GO" id="GO:0033539">
    <property type="term" value="P:fatty acid beta-oxidation using acyl-CoA dehydrogenase"/>
    <property type="evidence" value="ECO:0007669"/>
    <property type="project" value="TreeGrafter"/>
</dbReference>
<dbReference type="InterPro" id="IPR014731">
    <property type="entry name" value="ETF_asu_C"/>
</dbReference>
<evidence type="ECO:0000256" key="10">
    <source>
        <dbReference type="PIRSR" id="PIRSR000089-1"/>
    </source>
</evidence>
<dbReference type="EMBL" id="CABVQC010000020">
    <property type="protein sequence ID" value="VWB71303.1"/>
    <property type="molecule type" value="Genomic_DNA"/>
</dbReference>
<dbReference type="FunFam" id="3.40.50.620:FF:000041">
    <property type="entry name" value="Electron transfer flavoprotein alpha subunit"/>
    <property type="match status" value="1"/>
</dbReference>
<dbReference type="SUPFAM" id="SSF52467">
    <property type="entry name" value="DHS-like NAD/FAD-binding domain"/>
    <property type="match status" value="1"/>
</dbReference>
<reference evidence="12 13" key="1">
    <citation type="submission" date="2019-09" db="EMBL/GenBank/DDBJ databases">
        <authorList>
            <person name="Depoorter E."/>
        </authorList>
    </citation>
    <scope>NUCLEOTIDE SEQUENCE [LARGE SCALE GENOMIC DNA]</scope>
    <source>
        <strain evidence="12">LMG 13014</strain>
    </source>
</reference>
<feature type="binding site" evidence="10">
    <location>
        <begin position="263"/>
        <end position="270"/>
    </location>
    <ligand>
        <name>FAD</name>
        <dbReference type="ChEBI" id="CHEBI:57692"/>
    </ligand>
</feature>
<dbReference type="InterPro" id="IPR033947">
    <property type="entry name" value="ETF_alpha_N"/>
</dbReference>
<evidence type="ECO:0000256" key="3">
    <source>
        <dbReference type="ARBA" id="ARBA00022448"/>
    </source>
</evidence>
<dbReference type="InterPro" id="IPR014729">
    <property type="entry name" value="Rossmann-like_a/b/a_fold"/>
</dbReference>
<evidence type="ECO:0000313" key="12">
    <source>
        <dbReference type="EMBL" id="VWB71303.1"/>
    </source>
</evidence>
<dbReference type="PIRSF" id="PIRSF000089">
    <property type="entry name" value="Electra_flavoP_a"/>
    <property type="match status" value="1"/>
</dbReference>
<feature type="binding site" evidence="10">
    <location>
        <position position="206"/>
    </location>
    <ligand>
        <name>FAD</name>
        <dbReference type="ChEBI" id="CHEBI:57692"/>
    </ligand>
</feature>
<dbReference type="Pfam" id="PF01012">
    <property type="entry name" value="ETF"/>
    <property type="match status" value="1"/>
</dbReference>
<sequence length="314" mass="31689">MTILVIAEHGNASIKAATLNAVAAAQALNAAGGGDVHVLVAGHDAQAAADAAARIAGVSKVLLADAPQLADGLAENVEATVMNVATRYSHIVVPATAYGKNIAPRIAAKLDVAQISEITAVVSADTFERPIYAGNAIATVQSSDPVKVITVRATGFDPVAAVGGSASIEKIEAAADAGKSQFVSREVTKLDRPELTSASIVVSGGRGLGSGENYTKVLEPLADKLHAALGASRAAVDAGYVPNDYQVGQTGKIVAPQLYVAVGISGAIQHLAGMKDSKVIVAINKDPEAPIFSVADYGVVGDLFALVPEAVAAL</sequence>
<comment type="function">
    <text evidence="7">The electron transfer flavoprotein serves as a specific electron acceptor for other dehydrogenases. It transfers the electrons to the main respiratory chain via ETF-ubiquinone oxidoreductase (ETF dehydrogenase).</text>
</comment>
<keyword evidence="4" id="KW-0285">Flavoprotein</keyword>
<evidence type="ECO:0000259" key="11">
    <source>
        <dbReference type="SMART" id="SM00893"/>
    </source>
</evidence>
<evidence type="ECO:0000256" key="2">
    <source>
        <dbReference type="ARBA" id="ARBA00011355"/>
    </source>
</evidence>
<dbReference type="Pfam" id="PF00766">
    <property type="entry name" value="ETF_alpha"/>
    <property type="match status" value="1"/>
</dbReference>
<dbReference type="AlphaFoldDB" id="A0A6P2LQ39"/>
<evidence type="ECO:0000313" key="13">
    <source>
        <dbReference type="Proteomes" id="UP000494261"/>
    </source>
</evidence>
<dbReference type="InterPro" id="IPR029035">
    <property type="entry name" value="DHS-like_NAD/FAD-binding_dom"/>
</dbReference>
<feature type="binding site" evidence="10">
    <location>
        <position position="284"/>
    </location>
    <ligand>
        <name>FAD</name>
        <dbReference type="ChEBI" id="CHEBI:57692"/>
    </ligand>
</feature>
<dbReference type="Proteomes" id="UP000494261">
    <property type="component" value="Unassembled WGS sequence"/>
</dbReference>
<keyword evidence="5 10" id="KW-0274">FAD</keyword>
<dbReference type="PANTHER" id="PTHR43153">
    <property type="entry name" value="ELECTRON TRANSFER FLAVOPROTEIN ALPHA"/>
    <property type="match status" value="1"/>
</dbReference>
<evidence type="ECO:0000256" key="8">
    <source>
        <dbReference type="ARBA" id="ARBA00068674"/>
    </source>
</evidence>
<dbReference type="FunFam" id="3.40.50.1220:FF:000001">
    <property type="entry name" value="Electron transfer flavoprotein, alpha subunit"/>
    <property type="match status" value="1"/>
</dbReference>
<dbReference type="SUPFAM" id="SSF52402">
    <property type="entry name" value="Adenine nucleotide alpha hydrolases-like"/>
    <property type="match status" value="1"/>
</dbReference>
<gene>
    <name evidence="12" type="ORF">BLA13014_03236</name>
</gene>
<accession>A0A6P2LQ39</accession>
<feature type="binding site" evidence="10">
    <location>
        <begin position="246"/>
        <end position="250"/>
    </location>
    <ligand>
        <name>FAD</name>
        <dbReference type="ChEBI" id="CHEBI:57692"/>
    </ligand>
</feature>
<dbReference type="Gene3D" id="3.40.50.620">
    <property type="entry name" value="HUPs"/>
    <property type="match status" value="1"/>
</dbReference>
<proteinExistence type="inferred from homology"/>
<dbReference type="InterPro" id="IPR018206">
    <property type="entry name" value="ETF_asu_C_CS"/>
</dbReference>
<evidence type="ECO:0000256" key="9">
    <source>
        <dbReference type="ARBA" id="ARBA00079299"/>
    </source>
</evidence>
<evidence type="ECO:0000256" key="4">
    <source>
        <dbReference type="ARBA" id="ARBA00022630"/>
    </source>
</evidence>
<evidence type="ECO:0000256" key="1">
    <source>
        <dbReference type="ARBA" id="ARBA00005817"/>
    </source>
</evidence>
<protein>
    <recommendedName>
        <fullName evidence="8">Electron transfer flavoprotein subunit alpha</fullName>
    </recommendedName>
    <alternativeName>
        <fullName evidence="9">Electron transfer flavoprotein large subunit</fullName>
    </alternativeName>
</protein>
<feature type="binding site" evidence="10">
    <location>
        <begin position="232"/>
        <end position="233"/>
    </location>
    <ligand>
        <name>FAD</name>
        <dbReference type="ChEBI" id="CHEBI:57692"/>
    </ligand>
</feature>
<dbReference type="Gene3D" id="3.40.50.1220">
    <property type="entry name" value="TPP-binding domain"/>
    <property type="match status" value="1"/>
</dbReference>
<keyword evidence="3" id="KW-0813">Transport</keyword>
<comment type="subunit">
    <text evidence="2">Heterodimer of an alpha and a beta subunit.</text>
</comment>
<dbReference type="RefSeq" id="WP_175023307.1">
    <property type="nucleotide sequence ID" value="NZ_CABVQC010000020.1"/>
</dbReference>
<feature type="domain" description="Electron transfer flavoprotein alpha/beta-subunit N-terminal" evidence="11">
    <location>
        <begin position="3"/>
        <end position="186"/>
    </location>
</feature>
<dbReference type="InterPro" id="IPR001308">
    <property type="entry name" value="ETF_a/FixB"/>
</dbReference>
<dbReference type="GO" id="GO:0009055">
    <property type="term" value="F:electron transfer activity"/>
    <property type="evidence" value="ECO:0007669"/>
    <property type="project" value="InterPro"/>
</dbReference>
<dbReference type="SMART" id="SM00893">
    <property type="entry name" value="ETF"/>
    <property type="match status" value="1"/>
</dbReference>
<name>A0A6P2LQ39_9BURK</name>
<evidence type="ECO:0000256" key="6">
    <source>
        <dbReference type="ARBA" id="ARBA00022982"/>
    </source>
</evidence>
<evidence type="ECO:0000256" key="7">
    <source>
        <dbReference type="ARBA" id="ARBA00025649"/>
    </source>
</evidence>
<dbReference type="PROSITE" id="PS00696">
    <property type="entry name" value="ETF_ALPHA"/>
    <property type="match status" value="1"/>
</dbReference>
<dbReference type="InterPro" id="IPR014730">
    <property type="entry name" value="ETF_a/b_N"/>
</dbReference>